<name>U9UGB7_RHIID</name>
<dbReference type="AlphaFoldDB" id="U9UGB7"/>
<dbReference type="EMBL" id="KI280035">
    <property type="protein sequence ID" value="ESA17588.1"/>
    <property type="molecule type" value="Genomic_DNA"/>
</dbReference>
<organism evidence="1">
    <name type="scientific">Rhizophagus irregularis (strain DAOM 181602 / DAOM 197198 / MUCL 43194)</name>
    <name type="common">Arbuscular mycorrhizal fungus</name>
    <name type="synonym">Glomus intraradices</name>
    <dbReference type="NCBI Taxonomy" id="747089"/>
    <lineage>
        <taxon>Eukaryota</taxon>
        <taxon>Fungi</taxon>
        <taxon>Fungi incertae sedis</taxon>
        <taxon>Mucoromycota</taxon>
        <taxon>Glomeromycotina</taxon>
        <taxon>Glomeromycetes</taxon>
        <taxon>Glomerales</taxon>
        <taxon>Glomeraceae</taxon>
        <taxon>Rhizophagus</taxon>
    </lineage>
</organism>
<gene>
    <name evidence="1" type="ORF">GLOINDRAFT_2336</name>
</gene>
<sequence>MFGSILRDKIFSEISSIHRSEKKIKNADALSRLRFEEKVIKSDIENENQEIIKMDYNKRKSKYIKFKSQ</sequence>
<reference evidence="1" key="1">
    <citation type="submission" date="2013-07" db="EMBL/GenBank/DDBJ databases">
        <title>The genome of an arbuscular mycorrhizal fungus provides insights into the evolution of the oldest plant symbiosis.</title>
        <authorList>
            <consortium name="DOE Joint Genome Institute"/>
            <person name="Tisserant E."/>
            <person name="Malbreil M."/>
            <person name="Kuo A."/>
            <person name="Kohler A."/>
            <person name="Symeonidi A."/>
            <person name="Balestrini R."/>
            <person name="Charron P."/>
            <person name="Duensing N."/>
            <person name="Frei-dit-Frey N."/>
            <person name="Gianinazzi-Pearson V."/>
            <person name="Gilbert B."/>
            <person name="Handa Y."/>
            <person name="Hijri M."/>
            <person name="Kaul R."/>
            <person name="Kawaguchi M."/>
            <person name="Krajinski F."/>
            <person name="Lammers P."/>
            <person name="Lapierre D."/>
            <person name="Masclaux F.G."/>
            <person name="Murat C."/>
            <person name="Morin E."/>
            <person name="Ndikumana S."/>
            <person name="Pagni M."/>
            <person name="Petitpierre D."/>
            <person name="Requena N."/>
            <person name="Rosikiewicz P."/>
            <person name="Riley R."/>
            <person name="Saito K."/>
            <person name="San Clemente H."/>
            <person name="Shapiro H."/>
            <person name="van Tuinen D."/>
            <person name="Becard G."/>
            <person name="Bonfante P."/>
            <person name="Paszkowski U."/>
            <person name="Shachar-Hill Y."/>
            <person name="Young J.P."/>
            <person name="Sanders I.R."/>
            <person name="Henrissat B."/>
            <person name="Rensing S.A."/>
            <person name="Grigoriev I.V."/>
            <person name="Corradi N."/>
            <person name="Roux C."/>
            <person name="Martin F."/>
        </authorList>
    </citation>
    <scope>NUCLEOTIDE SEQUENCE</scope>
    <source>
        <strain evidence="1">DAOM 197198</strain>
    </source>
</reference>
<accession>U9UGB7</accession>
<proteinExistence type="predicted"/>
<dbReference type="HOGENOM" id="CLU_2777196_0_0_1"/>
<evidence type="ECO:0000313" key="1">
    <source>
        <dbReference type="EMBL" id="ESA17588.1"/>
    </source>
</evidence>
<protein>
    <submittedName>
        <fullName evidence="1">Uncharacterized protein</fullName>
    </submittedName>
</protein>